<evidence type="ECO:0000256" key="6">
    <source>
        <dbReference type="SAM" id="Phobius"/>
    </source>
</evidence>
<feature type="transmembrane region" description="Helical" evidence="6">
    <location>
        <begin position="354"/>
        <end position="381"/>
    </location>
</feature>
<feature type="transmembrane region" description="Helical" evidence="6">
    <location>
        <begin position="313"/>
        <end position="333"/>
    </location>
</feature>
<comment type="caution">
    <text evidence="9">The sequence shown here is derived from an EMBL/GenBank/DDBJ whole genome shotgun (WGS) entry which is preliminary data.</text>
</comment>
<evidence type="ECO:0000313" key="9">
    <source>
        <dbReference type="EMBL" id="MFC5571068.1"/>
    </source>
</evidence>
<dbReference type="Proteomes" id="UP001596036">
    <property type="component" value="Unassembled WGS sequence"/>
</dbReference>
<feature type="transmembrane region" description="Helical" evidence="6">
    <location>
        <begin position="401"/>
        <end position="423"/>
    </location>
</feature>
<gene>
    <name evidence="9" type="ORF">ACFPN1_13460</name>
</gene>
<dbReference type="InterPro" id="IPR003838">
    <property type="entry name" value="ABC3_permease_C"/>
</dbReference>
<evidence type="ECO:0000259" key="8">
    <source>
        <dbReference type="Pfam" id="PF12704"/>
    </source>
</evidence>
<dbReference type="EMBL" id="JBHSNM010000005">
    <property type="protein sequence ID" value="MFC5571068.1"/>
    <property type="molecule type" value="Genomic_DNA"/>
</dbReference>
<dbReference type="RefSeq" id="WP_386755728.1">
    <property type="nucleotide sequence ID" value="NZ_JBHSNM010000005.1"/>
</dbReference>
<name>A0ABW0SPM6_9GAMM</name>
<evidence type="ECO:0000256" key="1">
    <source>
        <dbReference type="ARBA" id="ARBA00004651"/>
    </source>
</evidence>
<evidence type="ECO:0000256" key="5">
    <source>
        <dbReference type="ARBA" id="ARBA00023136"/>
    </source>
</evidence>
<evidence type="ECO:0000313" key="10">
    <source>
        <dbReference type="Proteomes" id="UP001596036"/>
    </source>
</evidence>
<dbReference type="Pfam" id="PF02687">
    <property type="entry name" value="FtsX"/>
    <property type="match status" value="1"/>
</dbReference>
<feature type="domain" description="MacB-like periplasmic core" evidence="8">
    <location>
        <begin position="20"/>
        <end position="270"/>
    </location>
</feature>
<feature type="transmembrane region" description="Helical" evidence="6">
    <location>
        <begin position="21"/>
        <end position="44"/>
    </location>
</feature>
<comment type="subcellular location">
    <subcellularLocation>
        <location evidence="1">Cell membrane</location>
        <topology evidence="1">Multi-pass membrane protein</topology>
    </subcellularLocation>
</comment>
<dbReference type="Pfam" id="PF12704">
    <property type="entry name" value="MacB_PCD"/>
    <property type="match status" value="1"/>
</dbReference>
<keyword evidence="5 6" id="KW-0472">Membrane</keyword>
<evidence type="ECO:0000256" key="4">
    <source>
        <dbReference type="ARBA" id="ARBA00022989"/>
    </source>
</evidence>
<reference evidence="10" key="1">
    <citation type="journal article" date="2019" name="Int. J. Syst. Evol. Microbiol.">
        <title>The Global Catalogue of Microorganisms (GCM) 10K type strain sequencing project: providing services to taxonomists for standard genome sequencing and annotation.</title>
        <authorList>
            <consortium name="The Broad Institute Genomics Platform"/>
            <consortium name="The Broad Institute Genome Sequencing Center for Infectious Disease"/>
            <person name="Wu L."/>
            <person name="Ma J."/>
        </authorList>
    </citation>
    <scope>NUCLEOTIDE SEQUENCE [LARGE SCALE GENOMIC DNA]</scope>
    <source>
        <strain evidence="10">KACC 11407</strain>
    </source>
</reference>
<sequence>MLGYYFNLALRSFRRNKVLTALMVLAIALGIGAAMTTLTVYHVLSGDPLPGKSQNLYYPQIDPQTADGYHAGDEPPDQLTRLDAENLLKARRADRQAMMTGGGVAVQPQRADLLPFSADARYTSADFFPMFDVPFLYGSSWNAAADDAHARDAVISRSLNEKVFGGGNSVGKTLRLDGTDFRVIGVLDAWRPVPKFYDLNTSRHGYGETEQVYLPFTTSRDLKLGRNGNMNCYDNRADGVNATDVGAPCVWIQFWVQLDTPAKAKAYQAFLENYSDQQRAAGRFQRPNNVKLLDLMGFLRHQKVVPDDVNLQMWLAFGFLLVCLLNTVGLLLAKFMRRSAEIGVRRALGASRGAIFAQCLIEAVSVGLVGGVLGLGLAMLGLWAVRQQPVEHASLAHLDPVMLATTFVLALVASVFAGALPAWRACQVTPAIQLKTQ</sequence>
<dbReference type="PANTHER" id="PTHR30572:SF18">
    <property type="entry name" value="ABC-TYPE MACROLIDE FAMILY EXPORT SYSTEM PERMEASE COMPONENT 2"/>
    <property type="match status" value="1"/>
</dbReference>
<keyword evidence="10" id="KW-1185">Reference proteome</keyword>
<evidence type="ECO:0000256" key="3">
    <source>
        <dbReference type="ARBA" id="ARBA00022692"/>
    </source>
</evidence>
<dbReference type="InterPro" id="IPR050250">
    <property type="entry name" value="Macrolide_Exporter_MacB"/>
</dbReference>
<dbReference type="PANTHER" id="PTHR30572">
    <property type="entry name" value="MEMBRANE COMPONENT OF TRANSPORTER-RELATED"/>
    <property type="match status" value="1"/>
</dbReference>
<feature type="domain" description="ABC3 transporter permease C-terminal" evidence="7">
    <location>
        <begin position="315"/>
        <end position="429"/>
    </location>
</feature>
<accession>A0ABW0SPM6</accession>
<evidence type="ECO:0000256" key="2">
    <source>
        <dbReference type="ARBA" id="ARBA00022475"/>
    </source>
</evidence>
<proteinExistence type="predicted"/>
<keyword evidence="2" id="KW-1003">Cell membrane</keyword>
<dbReference type="InterPro" id="IPR025857">
    <property type="entry name" value="MacB_PCD"/>
</dbReference>
<keyword evidence="3 6" id="KW-0812">Transmembrane</keyword>
<keyword evidence="4 6" id="KW-1133">Transmembrane helix</keyword>
<evidence type="ECO:0000259" key="7">
    <source>
        <dbReference type="Pfam" id="PF02687"/>
    </source>
</evidence>
<organism evidence="9 10">
    <name type="scientific">Lysobacter yangpyeongensis</name>
    <dbReference type="NCBI Taxonomy" id="346182"/>
    <lineage>
        <taxon>Bacteria</taxon>
        <taxon>Pseudomonadati</taxon>
        <taxon>Pseudomonadota</taxon>
        <taxon>Gammaproteobacteria</taxon>
        <taxon>Lysobacterales</taxon>
        <taxon>Lysobacteraceae</taxon>
        <taxon>Lysobacter</taxon>
    </lineage>
</organism>
<protein>
    <submittedName>
        <fullName evidence="9">ABC transporter permease</fullName>
    </submittedName>
</protein>